<dbReference type="RefSeq" id="WP_214174656.1">
    <property type="nucleotide sequence ID" value="NZ_JAHCVK010000001.1"/>
</dbReference>
<gene>
    <name evidence="1" type="ORF">KI810_06700</name>
</gene>
<organism evidence="1 2">
    <name type="scientific">Geomobilimonas luticola</name>
    <dbReference type="NCBI Taxonomy" id="1114878"/>
    <lineage>
        <taxon>Bacteria</taxon>
        <taxon>Pseudomonadati</taxon>
        <taxon>Thermodesulfobacteriota</taxon>
        <taxon>Desulfuromonadia</taxon>
        <taxon>Geobacterales</taxon>
        <taxon>Geobacteraceae</taxon>
        <taxon>Geomobilimonas</taxon>
    </lineage>
</organism>
<protein>
    <submittedName>
        <fullName evidence="1">Uncharacterized protein</fullName>
    </submittedName>
</protein>
<accession>A0ABS5SBI6</accession>
<reference evidence="1 2" key="1">
    <citation type="submission" date="2021-05" db="EMBL/GenBank/DDBJ databases">
        <title>The draft genome of Geobacter luticola JCM 17780.</title>
        <authorList>
            <person name="Xu Z."/>
            <person name="Masuda Y."/>
            <person name="Itoh H."/>
            <person name="Senoo K."/>
        </authorList>
    </citation>
    <scope>NUCLEOTIDE SEQUENCE [LARGE SCALE GENOMIC DNA]</scope>
    <source>
        <strain evidence="1 2">JCM 17780</strain>
    </source>
</reference>
<evidence type="ECO:0000313" key="2">
    <source>
        <dbReference type="Proteomes" id="UP000756860"/>
    </source>
</evidence>
<dbReference type="EMBL" id="JAHCVK010000001">
    <property type="protein sequence ID" value="MBT0652738.1"/>
    <property type="molecule type" value="Genomic_DNA"/>
</dbReference>
<keyword evidence="2" id="KW-1185">Reference proteome</keyword>
<comment type="caution">
    <text evidence="1">The sequence shown here is derived from an EMBL/GenBank/DDBJ whole genome shotgun (WGS) entry which is preliminary data.</text>
</comment>
<sequence>MVLRRFPEVDPQAFTEESGDQAVADEIGKAGFQRRDTGVVRTADKYDHDVFLLVHRSAVDEKKTGLSSRTSRLGSVNIAKSCGRGKEKFYAGKIYPEDLYGRLANWAPLTWVNCIPVVAL</sequence>
<dbReference type="Proteomes" id="UP000756860">
    <property type="component" value="Unassembled WGS sequence"/>
</dbReference>
<proteinExistence type="predicted"/>
<evidence type="ECO:0000313" key="1">
    <source>
        <dbReference type="EMBL" id="MBT0652738.1"/>
    </source>
</evidence>
<name>A0ABS5SBI6_9BACT</name>